<keyword evidence="1" id="KW-0812">Transmembrane</keyword>
<accession>A0A1R2ANT7</accession>
<comment type="caution">
    <text evidence="2">The sequence shown here is derived from an EMBL/GenBank/DDBJ whole genome shotgun (WGS) entry which is preliminary data.</text>
</comment>
<reference evidence="2 3" key="1">
    <citation type="submission" date="2016-11" db="EMBL/GenBank/DDBJ databases">
        <title>The macronuclear genome of Stentor coeruleus: a giant cell with tiny introns.</title>
        <authorList>
            <person name="Slabodnick M."/>
            <person name="Ruby J.G."/>
            <person name="Reiff S.B."/>
            <person name="Swart E.C."/>
            <person name="Gosai S."/>
            <person name="Prabakaran S."/>
            <person name="Witkowska E."/>
            <person name="Larue G.E."/>
            <person name="Fisher S."/>
            <person name="Freeman R.M."/>
            <person name="Gunawardena J."/>
            <person name="Chu W."/>
            <person name="Stover N.A."/>
            <person name="Gregory B.D."/>
            <person name="Nowacki M."/>
            <person name="Derisi J."/>
            <person name="Roy S.W."/>
            <person name="Marshall W.F."/>
            <person name="Sood P."/>
        </authorList>
    </citation>
    <scope>NUCLEOTIDE SEQUENCE [LARGE SCALE GENOMIC DNA]</scope>
    <source>
        <strain evidence="2">WM001</strain>
    </source>
</reference>
<dbReference type="AlphaFoldDB" id="A0A1R2ANT7"/>
<organism evidence="2 3">
    <name type="scientific">Stentor coeruleus</name>
    <dbReference type="NCBI Taxonomy" id="5963"/>
    <lineage>
        <taxon>Eukaryota</taxon>
        <taxon>Sar</taxon>
        <taxon>Alveolata</taxon>
        <taxon>Ciliophora</taxon>
        <taxon>Postciliodesmatophora</taxon>
        <taxon>Heterotrichea</taxon>
        <taxon>Heterotrichida</taxon>
        <taxon>Stentoridae</taxon>
        <taxon>Stentor</taxon>
    </lineage>
</organism>
<protein>
    <submittedName>
        <fullName evidence="2">Uncharacterized protein</fullName>
    </submittedName>
</protein>
<gene>
    <name evidence="2" type="ORF">SteCoe_37174</name>
</gene>
<name>A0A1R2ANT7_9CILI</name>
<proteinExistence type="predicted"/>
<dbReference type="Proteomes" id="UP000187209">
    <property type="component" value="Unassembled WGS sequence"/>
</dbReference>
<evidence type="ECO:0000313" key="2">
    <source>
        <dbReference type="EMBL" id="OMJ66105.1"/>
    </source>
</evidence>
<evidence type="ECO:0000313" key="3">
    <source>
        <dbReference type="Proteomes" id="UP000187209"/>
    </source>
</evidence>
<dbReference type="EMBL" id="MPUH01001818">
    <property type="protein sequence ID" value="OMJ66105.1"/>
    <property type="molecule type" value="Genomic_DNA"/>
</dbReference>
<keyword evidence="1" id="KW-0472">Membrane</keyword>
<feature type="transmembrane region" description="Helical" evidence="1">
    <location>
        <begin position="29"/>
        <end position="47"/>
    </location>
</feature>
<sequence length="99" mass="11302">MIILGTGVSVITLLGFLSSNQNFMTSAGDYLEIIFLMVIICAFLTYAKLSPSKSQEIKCIKRITPQEFERQKTLYTELKAKELIESPQYKAFTRKRDSL</sequence>
<keyword evidence="3" id="KW-1185">Reference proteome</keyword>
<evidence type="ECO:0000256" key="1">
    <source>
        <dbReference type="SAM" id="Phobius"/>
    </source>
</evidence>
<keyword evidence="1" id="KW-1133">Transmembrane helix</keyword>